<dbReference type="Pfam" id="PF00535">
    <property type="entry name" value="Glycos_transf_2"/>
    <property type="match status" value="1"/>
</dbReference>
<dbReference type="Gene3D" id="3.90.550.10">
    <property type="entry name" value="Spore Coat Polysaccharide Biosynthesis Protein SpsA, Chain A"/>
    <property type="match status" value="1"/>
</dbReference>
<feature type="domain" description="Glycosyltransferase 2-like" evidence="1">
    <location>
        <begin position="11"/>
        <end position="141"/>
    </location>
</feature>
<dbReference type="InterPro" id="IPR029044">
    <property type="entry name" value="Nucleotide-diphossugar_trans"/>
</dbReference>
<organism evidence="2 3">
    <name type="scientific">Holdemanella hominis</name>
    <dbReference type="NCBI Taxonomy" id="2764327"/>
    <lineage>
        <taxon>Bacteria</taxon>
        <taxon>Bacillati</taxon>
        <taxon>Bacillota</taxon>
        <taxon>Erysipelotrichia</taxon>
        <taxon>Erysipelotrichales</taxon>
        <taxon>Erysipelotrichaceae</taxon>
        <taxon>Holdemanella</taxon>
    </lineage>
</organism>
<dbReference type="PANTHER" id="PTHR22916">
    <property type="entry name" value="GLYCOSYLTRANSFERASE"/>
    <property type="match status" value="1"/>
</dbReference>
<sequence>MINKSQEIMLSVVIPTYNHEKYIKKAIDSVLAQKTEYSFEVLVGEDKSLDNTKLVLQDYERLNPGKIKVFYRDHNLSNDKLENAPDLRRRAKGKFIITLEGDDFWISDNKIQKQIDFLENNPDYIAVAHNCIVVDEKNNILNESYPCCKDDEYSLRHFLKGIYPGQFATIMCRNYYKENLFDYSILETHLCPGDKLLYFALVTNGKVKCIQENMSAYRHVKKSGTSYSATYKYDFIADENWYLNLLSFANNQDRGVHVAETLYLGCLIHGLKAKQIDFKDFYTYSRNIRYKCYALFLYVYRMISIHIVKNGNAN</sequence>
<proteinExistence type="predicted"/>
<dbReference type="Proteomes" id="UP000649075">
    <property type="component" value="Unassembled WGS sequence"/>
</dbReference>
<dbReference type="InterPro" id="IPR001173">
    <property type="entry name" value="Glyco_trans_2-like"/>
</dbReference>
<protein>
    <submittedName>
        <fullName evidence="2">Glycosyltransferase</fullName>
    </submittedName>
</protein>
<dbReference type="PANTHER" id="PTHR22916:SF3">
    <property type="entry name" value="UDP-GLCNAC:BETAGAL BETA-1,3-N-ACETYLGLUCOSAMINYLTRANSFERASE-LIKE PROTEIN 1"/>
    <property type="match status" value="1"/>
</dbReference>
<name>A0ABR7KKE3_9FIRM</name>
<evidence type="ECO:0000313" key="3">
    <source>
        <dbReference type="Proteomes" id="UP000649075"/>
    </source>
</evidence>
<keyword evidence="3" id="KW-1185">Reference proteome</keyword>
<gene>
    <name evidence="2" type="ORF">H8911_10315</name>
</gene>
<dbReference type="SUPFAM" id="SSF53448">
    <property type="entry name" value="Nucleotide-diphospho-sugar transferases"/>
    <property type="match status" value="1"/>
</dbReference>
<reference evidence="2 3" key="1">
    <citation type="submission" date="2020-08" db="EMBL/GenBank/DDBJ databases">
        <authorList>
            <person name="Liu C."/>
            <person name="Sun Q."/>
        </authorList>
    </citation>
    <scope>NUCLEOTIDE SEQUENCE [LARGE SCALE GENOMIC DNA]</scope>
    <source>
        <strain evidence="2 3">L34</strain>
    </source>
</reference>
<evidence type="ECO:0000313" key="2">
    <source>
        <dbReference type="EMBL" id="MBC6013093.1"/>
    </source>
</evidence>
<dbReference type="EMBL" id="JACRWH010000057">
    <property type="protein sequence ID" value="MBC6013093.1"/>
    <property type="molecule type" value="Genomic_DNA"/>
</dbReference>
<dbReference type="RefSeq" id="WP_186999595.1">
    <property type="nucleotide sequence ID" value="NZ_JACRWH010000057.1"/>
</dbReference>
<evidence type="ECO:0000259" key="1">
    <source>
        <dbReference type="Pfam" id="PF00535"/>
    </source>
</evidence>
<comment type="caution">
    <text evidence="2">The sequence shown here is derived from an EMBL/GenBank/DDBJ whole genome shotgun (WGS) entry which is preliminary data.</text>
</comment>
<accession>A0ABR7KKE3</accession>